<dbReference type="AlphaFoldDB" id="A0AAU7P0R2"/>
<keyword evidence="2" id="KW-1185">Reference proteome</keyword>
<evidence type="ECO:0000313" key="1">
    <source>
        <dbReference type="EMBL" id="XBS22837.1"/>
    </source>
</evidence>
<dbReference type="KEGG" id="mech:Q9L42_021260"/>
<geneLocation type="plasmid" evidence="1 2">
    <name>unnamed2</name>
</geneLocation>
<sequence>MTDMIDSVFEEQPFGKIALQKLSEVPDNFRLYHAAWLGDDLRYSDTMRVTGAEFRMAKREPEKGLLSKMVPNTKRTVYVSAEEMRQIMEA</sequence>
<dbReference type="RefSeq" id="WP_305910440.1">
    <property type="nucleotide sequence ID" value="NZ_CP157744.1"/>
</dbReference>
<dbReference type="Proteomes" id="UP001225378">
    <property type="component" value="Plasmid unnamed2"/>
</dbReference>
<name>A0AAU7P0R2_9GAMM</name>
<keyword evidence="1" id="KW-0614">Plasmid</keyword>
<proteinExistence type="predicted"/>
<reference evidence="1 2" key="1">
    <citation type="journal article" date="2024" name="Microbiology">
        <title>Methylomarinum rosea sp. nov., a novel halophilic methanotrophic bacterium from the hypersaline Lake Elton.</title>
        <authorList>
            <person name="Suleimanov R.Z."/>
            <person name="Oshkin I.Y."/>
            <person name="Danilova O.V."/>
            <person name="Suzina N.E."/>
            <person name="Dedysh S.N."/>
        </authorList>
    </citation>
    <scope>NUCLEOTIDE SEQUENCE [LARGE SCALE GENOMIC DNA]</scope>
    <source>
        <strain evidence="1 2">Ch1-1</strain>
        <plasmid evidence="2">unnamed2</plasmid>
    </source>
</reference>
<accession>A0AAU7P0R2</accession>
<evidence type="ECO:0000313" key="2">
    <source>
        <dbReference type="Proteomes" id="UP001225378"/>
    </source>
</evidence>
<organism evidence="1 2">
    <name type="scientific">Methylomarinum roseum</name>
    <dbReference type="NCBI Taxonomy" id="3067653"/>
    <lineage>
        <taxon>Bacteria</taxon>
        <taxon>Pseudomonadati</taxon>
        <taxon>Pseudomonadota</taxon>
        <taxon>Gammaproteobacteria</taxon>
        <taxon>Methylococcales</taxon>
        <taxon>Methylococcaceae</taxon>
        <taxon>Methylomarinum</taxon>
    </lineage>
</organism>
<gene>
    <name evidence="1" type="ORF">Q9L42_021260</name>
</gene>
<dbReference type="EMBL" id="CP157744">
    <property type="protein sequence ID" value="XBS22837.1"/>
    <property type="molecule type" value="Genomic_DNA"/>
</dbReference>
<protein>
    <submittedName>
        <fullName evidence="1">Uncharacterized protein</fullName>
    </submittedName>
</protein>